<reference evidence="3 4" key="1">
    <citation type="submission" date="2019-02" db="EMBL/GenBank/DDBJ databases">
        <title>Deep-cultivation of Planctomycetes and their phenomic and genomic characterization uncovers novel biology.</title>
        <authorList>
            <person name="Wiegand S."/>
            <person name="Jogler M."/>
            <person name="Boedeker C."/>
            <person name="Pinto D."/>
            <person name="Vollmers J."/>
            <person name="Rivas-Marin E."/>
            <person name="Kohn T."/>
            <person name="Peeters S.H."/>
            <person name="Heuer A."/>
            <person name="Rast P."/>
            <person name="Oberbeckmann S."/>
            <person name="Bunk B."/>
            <person name="Jeske O."/>
            <person name="Meyerdierks A."/>
            <person name="Storesund J.E."/>
            <person name="Kallscheuer N."/>
            <person name="Luecker S."/>
            <person name="Lage O.M."/>
            <person name="Pohl T."/>
            <person name="Merkel B.J."/>
            <person name="Hornburger P."/>
            <person name="Mueller R.-W."/>
            <person name="Bruemmer F."/>
            <person name="Labrenz M."/>
            <person name="Spormann A.M."/>
            <person name="Op den Camp H."/>
            <person name="Overmann J."/>
            <person name="Amann R."/>
            <person name="Jetten M.S.M."/>
            <person name="Mascher T."/>
            <person name="Medema M.H."/>
            <person name="Devos D.P."/>
            <person name="Kaster A.-K."/>
            <person name="Ovreas L."/>
            <person name="Rohde M."/>
            <person name="Galperin M.Y."/>
            <person name="Jogler C."/>
        </authorList>
    </citation>
    <scope>NUCLEOTIDE SEQUENCE [LARGE SCALE GENOMIC DNA]</scope>
    <source>
        <strain evidence="3 4">Pla85_3_4</strain>
    </source>
</reference>
<feature type="region of interest" description="Disordered" evidence="1">
    <location>
        <begin position="37"/>
        <end position="70"/>
    </location>
</feature>
<feature type="compositionally biased region" description="Gly residues" evidence="1">
    <location>
        <begin position="195"/>
        <end position="207"/>
    </location>
</feature>
<keyword evidence="2" id="KW-0812">Transmembrane</keyword>
<feature type="transmembrane region" description="Helical" evidence="2">
    <location>
        <begin position="341"/>
        <end position="363"/>
    </location>
</feature>
<evidence type="ECO:0000256" key="1">
    <source>
        <dbReference type="SAM" id="MobiDB-lite"/>
    </source>
</evidence>
<dbReference type="Proteomes" id="UP000317648">
    <property type="component" value="Chromosome"/>
</dbReference>
<proteinExistence type="predicted"/>
<protein>
    <submittedName>
        <fullName evidence="3">Uncharacterized protein</fullName>
    </submittedName>
</protein>
<dbReference type="KEGG" id="lcre:Pla8534_40940"/>
<feature type="region of interest" description="Disordered" evidence="1">
    <location>
        <begin position="285"/>
        <end position="304"/>
    </location>
</feature>
<gene>
    <name evidence="3" type="ORF">Pla8534_40940</name>
</gene>
<feature type="compositionally biased region" description="Low complexity" evidence="1">
    <location>
        <begin position="108"/>
        <end position="126"/>
    </location>
</feature>
<keyword evidence="2" id="KW-0472">Membrane</keyword>
<keyword evidence="2" id="KW-1133">Transmembrane helix</keyword>
<name>A0A518DWS8_9BACT</name>
<dbReference type="AlphaFoldDB" id="A0A518DWS8"/>
<sequence length="427" mass="43663">MPIVVECGCGQKFNAKDSLAGKKVSCPSCQKPLQIPATGSAGARPAPQQPAIPVAPTSRPKTPPQGDRLRGVCRCGQPVTYPASMAGKSAKCGKCGAVLKLPPLKGASPEPKSQPKSPSKPSSLPSFDDLATLPTDDPFAGISNPYSNVDPPAEEPTPKSSDSTAGGLGDPLPSSQHSGETIDPFGADDPFGIGEAPGGHQDGGSHGSGLSSGSVFDEVQGGALHGSSGSSGSVFDDVLGGDTTGYGGQPSGYGGQPGGYGGQPSGYGGQPSGYGGQPSVGTGQPLLEVPKYQSGSGRTGPSYRRVDPDKLKMAVIGFGIYAGVGMIAACFPVLHIVLIPYFLFCVAATLGHLFCAMTFAMEVHEETGPWIWVALFFCCGPTALFLYVMAAMRDIKRPLTVIWSICVAIAVVMFPISLIASFVSGPR</sequence>
<accession>A0A518DWS8</accession>
<feature type="compositionally biased region" description="Low complexity" evidence="1">
    <location>
        <begin position="221"/>
        <end position="241"/>
    </location>
</feature>
<keyword evidence="4" id="KW-1185">Reference proteome</keyword>
<organism evidence="3 4">
    <name type="scientific">Lignipirellula cremea</name>
    <dbReference type="NCBI Taxonomy" id="2528010"/>
    <lineage>
        <taxon>Bacteria</taxon>
        <taxon>Pseudomonadati</taxon>
        <taxon>Planctomycetota</taxon>
        <taxon>Planctomycetia</taxon>
        <taxon>Pirellulales</taxon>
        <taxon>Pirellulaceae</taxon>
        <taxon>Lignipirellula</taxon>
    </lineage>
</organism>
<evidence type="ECO:0000256" key="2">
    <source>
        <dbReference type="SAM" id="Phobius"/>
    </source>
</evidence>
<evidence type="ECO:0000313" key="3">
    <source>
        <dbReference type="EMBL" id="QDU96274.1"/>
    </source>
</evidence>
<feature type="compositionally biased region" description="Gly residues" evidence="1">
    <location>
        <begin position="242"/>
        <end position="278"/>
    </location>
</feature>
<feature type="region of interest" description="Disordered" evidence="1">
    <location>
        <begin position="103"/>
        <end position="280"/>
    </location>
</feature>
<feature type="compositionally biased region" description="Low complexity" evidence="1">
    <location>
        <begin position="41"/>
        <end position="56"/>
    </location>
</feature>
<dbReference type="EMBL" id="CP036433">
    <property type="protein sequence ID" value="QDU96274.1"/>
    <property type="molecule type" value="Genomic_DNA"/>
</dbReference>
<feature type="transmembrane region" description="Helical" evidence="2">
    <location>
        <begin position="313"/>
        <end position="334"/>
    </location>
</feature>
<feature type="transmembrane region" description="Helical" evidence="2">
    <location>
        <begin position="401"/>
        <end position="423"/>
    </location>
</feature>
<evidence type="ECO:0000313" key="4">
    <source>
        <dbReference type="Proteomes" id="UP000317648"/>
    </source>
</evidence>
<feature type="transmembrane region" description="Helical" evidence="2">
    <location>
        <begin position="369"/>
        <end position="389"/>
    </location>
</feature>